<dbReference type="AlphaFoldDB" id="A0A151U2X2"/>
<evidence type="ECO:0000313" key="3">
    <source>
        <dbReference type="Proteomes" id="UP000075243"/>
    </source>
</evidence>
<evidence type="ECO:0000313" key="2">
    <source>
        <dbReference type="EMBL" id="KYP73621.1"/>
    </source>
</evidence>
<dbReference type="Pfam" id="PF13976">
    <property type="entry name" value="gag_pre-integrs"/>
    <property type="match status" value="1"/>
</dbReference>
<dbReference type="InterPro" id="IPR025724">
    <property type="entry name" value="GAG-pre-integrase_dom"/>
</dbReference>
<dbReference type="EMBL" id="CM003604">
    <property type="protein sequence ID" value="KYP73621.1"/>
    <property type="molecule type" value="Genomic_DNA"/>
</dbReference>
<evidence type="ECO:0000259" key="1">
    <source>
        <dbReference type="Pfam" id="PF13976"/>
    </source>
</evidence>
<proteinExistence type="predicted"/>
<keyword evidence="3" id="KW-1185">Reference proteome</keyword>
<protein>
    <recommendedName>
        <fullName evidence="1">GAG-pre-integrase domain-containing protein</fullName>
    </recommendedName>
</protein>
<feature type="domain" description="GAG-pre-integrase" evidence="1">
    <location>
        <begin position="5"/>
        <end position="58"/>
    </location>
</feature>
<organism evidence="2 3">
    <name type="scientific">Cajanus cajan</name>
    <name type="common">Pigeon pea</name>
    <name type="synonym">Cajanus indicus</name>
    <dbReference type="NCBI Taxonomy" id="3821"/>
    <lineage>
        <taxon>Eukaryota</taxon>
        <taxon>Viridiplantae</taxon>
        <taxon>Streptophyta</taxon>
        <taxon>Embryophyta</taxon>
        <taxon>Tracheophyta</taxon>
        <taxon>Spermatophyta</taxon>
        <taxon>Magnoliopsida</taxon>
        <taxon>eudicotyledons</taxon>
        <taxon>Gunneridae</taxon>
        <taxon>Pentapetalae</taxon>
        <taxon>rosids</taxon>
        <taxon>fabids</taxon>
        <taxon>Fabales</taxon>
        <taxon>Fabaceae</taxon>
        <taxon>Papilionoideae</taxon>
        <taxon>50 kb inversion clade</taxon>
        <taxon>NPAAA clade</taxon>
        <taxon>indigoferoid/millettioid clade</taxon>
        <taxon>Phaseoleae</taxon>
        <taxon>Cajanus</taxon>
    </lineage>
</organism>
<name>A0A151U2X2_CAJCA</name>
<dbReference type="Gramene" id="C.cajan_06098.t">
    <property type="protein sequence ID" value="C.cajan_06098.t.cds1"/>
    <property type="gene ID" value="C.cajan_06098"/>
</dbReference>
<sequence length="105" mass="11961">MSSSHQATSNTWVASQVWLHHKHLGHPPFGLLKSLFPHLFTKETVESFNCDICHVSKHCHASFLPSNNKSVSHLILSILMYGTIVESVSRARWFVTFIDDYTHLS</sequence>
<reference evidence="2 3" key="1">
    <citation type="journal article" date="2012" name="Nat. Biotechnol.">
        <title>Draft genome sequence of pigeonpea (Cajanus cajan), an orphan legume crop of resource-poor farmers.</title>
        <authorList>
            <person name="Varshney R.K."/>
            <person name="Chen W."/>
            <person name="Li Y."/>
            <person name="Bharti A.K."/>
            <person name="Saxena R.K."/>
            <person name="Schlueter J.A."/>
            <person name="Donoghue M.T."/>
            <person name="Azam S."/>
            <person name="Fan G."/>
            <person name="Whaley A.M."/>
            <person name="Farmer A.D."/>
            <person name="Sheridan J."/>
            <person name="Iwata A."/>
            <person name="Tuteja R."/>
            <person name="Penmetsa R.V."/>
            <person name="Wu W."/>
            <person name="Upadhyaya H.D."/>
            <person name="Yang S.P."/>
            <person name="Shah T."/>
            <person name="Saxena K.B."/>
            <person name="Michael T."/>
            <person name="McCombie W.R."/>
            <person name="Yang B."/>
            <person name="Zhang G."/>
            <person name="Yang H."/>
            <person name="Wang J."/>
            <person name="Spillane C."/>
            <person name="Cook D.R."/>
            <person name="May G.D."/>
            <person name="Xu X."/>
            <person name="Jackson S.A."/>
        </authorList>
    </citation>
    <scope>NUCLEOTIDE SEQUENCE [LARGE SCALE GENOMIC DNA]</scope>
    <source>
        <strain evidence="3">cv. Asha</strain>
    </source>
</reference>
<accession>A0A151U2X2</accession>
<gene>
    <name evidence="2" type="ORF">KK1_006264</name>
</gene>
<dbReference type="Proteomes" id="UP000075243">
    <property type="component" value="Chromosome 2"/>
</dbReference>